<keyword evidence="5" id="KW-0539">Nucleus</keyword>
<keyword evidence="4" id="KW-0158">Chromosome</keyword>
<dbReference type="GO" id="GO:0007059">
    <property type="term" value="P:chromosome segregation"/>
    <property type="evidence" value="ECO:0007669"/>
    <property type="project" value="TreeGrafter"/>
</dbReference>
<feature type="region of interest" description="Disordered" evidence="6">
    <location>
        <begin position="1"/>
        <end position="97"/>
    </location>
</feature>
<dbReference type="InterPro" id="IPR009072">
    <property type="entry name" value="Histone-fold"/>
</dbReference>
<dbReference type="PANTHER" id="PTHR46904">
    <property type="entry name" value="CENTROMERE PROTEIN T"/>
    <property type="match status" value="1"/>
</dbReference>
<name>A0A899G1M8_9ASCO</name>
<evidence type="ECO:0000256" key="5">
    <source>
        <dbReference type="ARBA" id="ARBA00023242"/>
    </source>
</evidence>
<dbReference type="Gene3D" id="1.10.20.10">
    <property type="entry name" value="Histone, subunit A"/>
    <property type="match status" value="1"/>
</dbReference>
<dbReference type="EMBL" id="CP054543">
    <property type="protein sequence ID" value="QSL66464.1"/>
    <property type="molecule type" value="Genomic_DNA"/>
</dbReference>
<dbReference type="CDD" id="cd22920">
    <property type="entry name" value="HFD_CENP-T"/>
    <property type="match status" value="1"/>
</dbReference>
<feature type="compositionally biased region" description="Polar residues" evidence="6">
    <location>
        <begin position="7"/>
        <end position="19"/>
    </location>
</feature>
<evidence type="ECO:0000256" key="2">
    <source>
        <dbReference type="ARBA" id="ARBA00004286"/>
    </source>
</evidence>
<dbReference type="GO" id="GO:0000278">
    <property type="term" value="P:mitotic cell cycle"/>
    <property type="evidence" value="ECO:0007669"/>
    <property type="project" value="TreeGrafter"/>
</dbReference>
<dbReference type="AlphaFoldDB" id="A0A899G1M8"/>
<accession>A0A899G1M8</accession>
<feature type="compositionally biased region" description="Low complexity" evidence="6">
    <location>
        <begin position="280"/>
        <end position="295"/>
    </location>
</feature>
<dbReference type="Pfam" id="PF15511">
    <property type="entry name" value="CENP-T_C"/>
    <property type="match status" value="1"/>
</dbReference>
<evidence type="ECO:0000313" key="9">
    <source>
        <dbReference type="Proteomes" id="UP000663699"/>
    </source>
</evidence>
<dbReference type="SUPFAM" id="SSF47113">
    <property type="entry name" value="Histone-fold"/>
    <property type="match status" value="1"/>
</dbReference>
<feature type="compositionally biased region" description="Basic and acidic residues" evidence="6">
    <location>
        <begin position="87"/>
        <end position="97"/>
    </location>
</feature>
<reference evidence="8" key="1">
    <citation type="submission" date="2020-06" db="EMBL/GenBank/DDBJ databases">
        <title>Genomes of multiple members of Pneumocystis genus reveal paths to human pathogen Pneumocystis jirovecii.</title>
        <authorList>
            <person name="Cisse O.H."/>
            <person name="Ma L."/>
            <person name="Dekker J."/>
            <person name="Khil P."/>
            <person name="Jo J."/>
            <person name="Brenchley J."/>
            <person name="Blair R."/>
            <person name="Pahar B."/>
            <person name="Chabe M."/>
            <person name="Van Rompay K.A."/>
            <person name="Keesler R."/>
            <person name="Sukura A."/>
            <person name="Hirsch V."/>
            <person name="Kutty G."/>
            <person name="Liu Y."/>
            <person name="Peng L."/>
            <person name="Chen J."/>
            <person name="Song J."/>
            <person name="Weissenbacher-Lang C."/>
            <person name="Xu J."/>
            <person name="Upham N.S."/>
            <person name="Stajich J.E."/>
            <person name="Cuomo C.A."/>
            <person name="Cushion M.T."/>
            <person name="Kovacs J.A."/>
        </authorList>
    </citation>
    <scope>NUCLEOTIDE SEQUENCE</scope>
    <source>
        <strain evidence="8">2A</strain>
    </source>
</reference>
<feature type="domain" description="CENP-T/Histone H4 histone fold" evidence="7">
    <location>
        <begin position="306"/>
        <end position="376"/>
    </location>
</feature>
<dbReference type="Proteomes" id="UP000663699">
    <property type="component" value="Chromosome 12"/>
</dbReference>
<evidence type="ECO:0000256" key="3">
    <source>
        <dbReference type="ARBA" id="ARBA00010137"/>
    </source>
</evidence>
<dbReference type="InterPro" id="IPR035425">
    <property type="entry name" value="CENP-T/H4_C"/>
</dbReference>
<sequence>MDESSETPHTSLRQLSSILANEPHKPSSAAGKTGLSAHRTPVSRDRSGLRTGQTLHSITKKPPTPYTARALQKAAMPHSHLKKKNEHQRSHSTPRDILRKLSRALPSYVEKSERNDYELEDAFKDMYDFGNGEELEENMEPPNINIPSSEDISEEFSPPHFSIPLDQEHTVQSIELGRRASIKRLSDRLSLEKDSEHISIYNEHEANTTSFNEFALHDDELLKSESFFREEDLKMRFYRNDTIEDDPSNLDIPFLIEKSPMIAETMSFKDTLPEFSLPESTKPSTKQTSKIPSSSKKSKIQKVSRHGIPLPSLPMAFIRQLAANFTTLKISKDALKVICSASDQFFEQISEDLDAFAAHAGRKTVEDSDVIQLMKR</sequence>
<comment type="similarity">
    <text evidence="3">Belongs to the CENP-T/CNN1 family.</text>
</comment>
<protein>
    <recommendedName>
        <fullName evidence="7">CENP-T/Histone H4 histone fold domain-containing protein</fullName>
    </recommendedName>
</protein>
<evidence type="ECO:0000256" key="6">
    <source>
        <dbReference type="SAM" id="MobiDB-lite"/>
    </source>
</evidence>
<evidence type="ECO:0000256" key="4">
    <source>
        <dbReference type="ARBA" id="ARBA00022454"/>
    </source>
</evidence>
<dbReference type="GO" id="GO:0046982">
    <property type="term" value="F:protein heterodimerization activity"/>
    <property type="evidence" value="ECO:0007669"/>
    <property type="project" value="InterPro"/>
</dbReference>
<evidence type="ECO:0000256" key="1">
    <source>
        <dbReference type="ARBA" id="ARBA00004123"/>
    </source>
</evidence>
<evidence type="ECO:0000259" key="7">
    <source>
        <dbReference type="Pfam" id="PF15511"/>
    </source>
</evidence>
<dbReference type="GO" id="GO:0003677">
    <property type="term" value="F:DNA binding"/>
    <property type="evidence" value="ECO:0007669"/>
    <property type="project" value="InterPro"/>
</dbReference>
<keyword evidence="9" id="KW-1185">Reference proteome</keyword>
<feature type="region of interest" description="Disordered" evidence="6">
    <location>
        <begin position="274"/>
        <end position="302"/>
    </location>
</feature>
<proteinExistence type="inferred from homology"/>
<dbReference type="PANTHER" id="PTHR46904:SF1">
    <property type="entry name" value="CENTROMERE PROTEIN T"/>
    <property type="match status" value="1"/>
</dbReference>
<organism evidence="8 9">
    <name type="scientific">Pneumocystis wakefieldiae</name>
    <dbReference type="NCBI Taxonomy" id="38082"/>
    <lineage>
        <taxon>Eukaryota</taxon>
        <taxon>Fungi</taxon>
        <taxon>Dikarya</taxon>
        <taxon>Ascomycota</taxon>
        <taxon>Taphrinomycotina</taxon>
        <taxon>Pneumocystomycetes</taxon>
        <taxon>Pneumocystaceae</taxon>
        <taxon>Pneumocystis</taxon>
    </lineage>
</organism>
<evidence type="ECO:0000313" key="8">
    <source>
        <dbReference type="EMBL" id="QSL66464.1"/>
    </source>
</evidence>
<gene>
    <name evidence="8" type="ORF">MERGE_000844</name>
</gene>
<comment type="subcellular location">
    <subcellularLocation>
        <location evidence="2">Chromosome</location>
    </subcellularLocation>
    <subcellularLocation>
        <location evidence="1">Nucleus</location>
    </subcellularLocation>
</comment>
<dbReference type="OrthoDB" id="10071681at2759"/>
<dbReference type="GO" id="GO:0005634">
    <property type="term" value="C:nucleus"/>
    <property type="evidence" value="ECO:0007669"/>
    <property type="project" value="UniProtKB-SubCell"/>
</dbReference>
<dbReference type="GO" id="GO:0051382">
    <property type="term" value="P:kinetochore assembly"/>
    <property type="evidence" value="ECO:0007669"/>
    <property type="project" value="InterPro"/>
</dbReference>
<dbReference type="GO" id="GO:0000776">
    <property type="term" value="C:kinetochore"/>
    <property type="evidence" value="ECO:0007669"/>
    <property type="project" value="InterPro"/>
</dbReference>
<dbReference type="InterPro" id="IPR028255">
    <property type="entry name" value="CENP-T"/>
</dbReference>